<keyword evidence="5" id="KW-1185">Reference proteome</keyword>
<dbReference type="GO" id="GO:0016226">
    <property type="term" value="P:iron-sulfur cluster assembly"/>
    <property type="evidence" value="ECO:0007669"/>
    <property type="project" value="TreeGrafter"/>
</dbReference>
<dbReference type="Proteomes" id="UP000630923">
    <property type="component" value="Unassembled WGS sequence"/>
</dbReference>
<feature type="domain" description="GCVT N-terminal" evidence="2">
    <location>
        <begin position="8"/>
        <end position="102"/>
    </location>
</feature>
<evidence type="ECO:0000313" key="5">
    <source>
        <dbReference type="Proteomes" id="UP000630923"/>
    </source>
</evidence>
<dbReference type="InterPro" id="IPR057460">
    <property type="entry name" value="CAF17_C"/>
</dbReference>
<keyword evidence="1" id="KW-0809">Transit peptide</keyword>
<dbReference type="SUPFAM" id="SSF103025">
    <property type="entry name" value="Folate-binding domain"/>
    <property type="match status" value="1"/>
</dbReference>
<evidence type="ECO:0000259" key="3">
    <source>
        <dbReference type="Pfam" id="PF25455"/>
    </source>
</evidence>
<accession>A0A919ASR3</accession>
<evidence type="ECO:0000259" key="2">
    <source>
        <dbReference type="Pfam" id="PF01571"/>
    </source>
</evidence>
<dbReference type="Pfam" id="PF01571">
    <property type="entry name" value="GCV_T"/>
    <property type="match status" value="1"/>
</dbReference>
<dbReference type="InterPro" id="IPR006222">
    <property type="entry name" value="GCVT_N"/>
</dbReference>
<feature type="domain" description="CAF17 C-terminal" evidence="3">
    <location>
        <begin position="198"/>
        <end position="255"/>
    </location>
</feature>
<name>A0A919ASR3_9PROT</name>
<sequence>MKILQLENRGVFRLSGPEAFSFLQGLVTNDLNLIKEGHAVYAALLTPQGKFFYDMIIFKDGDDLLLDVEADSKQDFYRRLMLYKLRADLTITDISDTHHVFAATEQPSSGIFAPDPRHSDLGYRGITDHRPEGTALSLPDYENLRLRCGVPDGSRDMEREKYFWLETDAERLNGVSFTKGCYIGQELTARMKHRTNLKKRLVPVSSTDESLETGADILTESGKKAGTLRTVSGTHALAYLRLEYIGDNLSLENGTAISIID</sequence>
<evidence type="ECO:0000313" key="4">
    <source>
        <dbReference type="EMBL" id="GHF23300.1"/>
    </source>
</evidence>
<dbReference type="PANTHER" id="PTHR22602:SF0">
    <property type="entry name" value="TRANSFERASE CAF17, MITOCHONDRIAL-RELATED"/>
    <property type="match status" value="1"/>
</dbReference>
<evidence type="ECO:0000256" key="1">
    <source>
        <dbReference type="ARBA" id="ARBA00022946"/>
    </source>
</evidence>
<dbReference type="NCBIfam" id="TIGR03317">
    <property type="entry name" value="ygfZ_signature"/>
    <property type="match status" value="1"/>
</dbReference>
<dbReference type="PANTHER" id="PTHR22602">
    <property type="entry name" value="TRANSFERASE CAF17, MITOCHONDRIAL-RELATED"/>
    <property type="match status" value="1"/>
</dbReference>
<dbReference type="EMBL" id="BNCI01000002">
    <property type="protein sequence ID" value="GHF23300.1"/>
    <property type="molecule type" value="Genomic_DNA"/>
</dbReference>
<dbReference type="InterPro" id="IPR017703">
    <property type="entry name" value="YgfZ/GCV_T_CS"/>
</dbReference>
<reference evidence="4" key="2">
    <citation type="submission" date="2020-09" db="EMBL/GenBank/DDBJ databases">
        <authorList>
            <person name="Sun Q."/>
            <person name="Kim S."/>
        </authorList>
    </citation>
    <scope>NUCLEOTIDE SEQUENCE</scope>
    <source>
        <strain evidence="4">KCTC 42590</strain>
    </source>
</reference>
<gene>
    <name evidence="4" type="ORF">GCM10017044_17260</name>
</gene>
<reference evidence="4" key="1">
    <citation type="journal article" date="2014" name="Int. J. Syst. Evol. Microbiol.">
        <title>Complete genome sequence of Corynebacterium casei LMG S-19264T (=DSM 44701T), isolated from a smear-ripened cheese.</title>
        <authorList>
            <consortium name="US DOE Joint Genome Institute (JGI-PGF)"/>
            <person name="Walter F."/>
            <person name="Albersmeier A."/>
            <person name="Kalinowski J."/>
            <person name="Ruckert C."/>
        </authorList>
    </citation>
    <scope>NUCLEOTIDE SEQUENCE</scope>
    <source>
        <strain evidence="4">KCTC 42590</strain>
    </source>
</reference>
<dbReference type="InterPro" id="IPR027266">
    <property type="entry name" value="TrmE/GcvT-like"/>
</dbReference>
<dbReference type="Pfam" id="PF25455">
    <property type="entry name" value="Beta-barrel_CAF17_C"/>
    <property type="match status" value="1"/>
</dbReference>
<dbReference type="AlphaFoldDB" id="A0A919ASR3"/>
<protein>
    <submittedName>
        <fullName evidence="4">Aminomethyltransferase</fullName>
    </submittedName>
</protein>
<organism evidence="4 5">
    <name type="scientific">Kordiimonas sediminis</name>
    <dbReference type="NCBI Taxonomy" id="1735581"/>
    <lineage>
        <taxon>Bacteria</taxon>
        <taxon>Pseudomonadati</taxon>
        <taxon>Pseudomonadota</taxon>
        <taxon>Alphaproteobacteria</taxon>
        <taxon>Kordiimonadales</taxon>
        <taxon>Kordiimonadaceae</taxon>
        <taxon>Kordiimonas</taxon>
    </lineage>
</organism>
<comment type="caution">
    <text evidence="4">The sequence shown here is derived from an EMBL/GenBank/DDBJ whole genome shotgun (WGS) entry which is preliminary data.</text>
</comment>
<dbReference type="Gene3D" id="3.30.1360.120">
    <property type="entry name" value="Probable tRNA modification gtpase trme, domain 1"/>
    <property type="match status" value="2"/>
</dbReference>
<proteinExistence type="predicted"/>
<dbReference type="InterPro" id="IPR045179">
    <property type="entry name" value="YgfZ/GcvT"/>
</dbReference>
<dbReference type="RefSeq" id="WP_191252012.1">
    <property type="nucleotide sequence ID" value="NZ_BNCI01000002.1"/>
</dbReference>